<evidence type="ECO:0008006" key="3">
    <source>
        <dbReference type="Google" id="ProtNLM"/>
    </source>
</evidence>
<dbReference type="InterPro" id="IPR007487">
    <property type="entry name" value="ABC_transpt-TYRBP-like"/>
</dbReference>
<dbReference type="Gene3D" id="3.40.50.2300">
    <property type="match status" value="2"/>
</dbReference>
<keyword evidence="2" id="KW-1185">Reference proteome</keyword>
<reference evidence="1 2" key="1">
    <citation type="submission" date="2016-03" db="EMBL/GenBank/DDBJ databases">
        <title>Draft Genome Sequence of the Strain BR 10245 (Bradyrhizobium sp.) isolated from nodules of Centrolobium paraense.</title>
        <authorList>
            <person name="Simoes-Araujo J.L.Sr."/>
            <person name="Barauna A.C."/>
            <person name="Silva K."/>
            <person name="Zilli J.E."/>
        </authorList>
    </citation>
    <scope>NUCLEOTIDE SEQUENCE [LARGE SCALE GENOMIC DNA]</scope>
    <source>
        <strain evidence="1 2">BR 10245</strain>
    </source>
</reference>
<sequence length="312" mass="33121">MAVATPTSVLLAGEDKVPRIAVISLHAPALAADVDGIREELKKLGYVEGRTIEIESYFTDGDKQRARDILKGLIDKGVDVIVPWTTATVQLTMEMTQTIPLVMIASDPVQAKLVQSLSRPGGNVTGVSMSGPDLAGKRLELLREFVPGIQSVAFLSFAPSPGAAAFVRESSEAAGKIGMKLVLRSIDRPDQLVGTLFSGLKEEGAQALVVQPFFTGHAEKLAQLGLKSGVPIISDYPTFPKAGALASLGVDLSKRVRRTAYFIDRILKGAKPADLPVEQPSDFDLAVNVKTAKALGIAVPTTLLARADEVIE</sequence>
<dbReference type="Proteomes" id="UP000076959">
    <property type="component" value="Unassembled WGS sequence"/>
</dbReference>
<comment type="caution">
    <text evidence="1">The sequence shown here is derived from an EMBL/GenBank/DDBJ whole genome shotgun (WGS) entry which is preliminary data.</text>
</comment>
<evidence type="ECO:0000313" key="1">
    <source>
        <dbReference type="EMBL" id="OAF01312.1"/>
    </source>
</evidence>
<organism evidence="1 2">
    <name type="scientific">Bradyrhizobium centrolobii</name>
    <dbReference type="NCBI Taxonomy" id="1505087"/>
    <lineage>
        <taxon>Bacteria</taxon>
        <taxon>Pseudomonadati</taxon>
        <taxon>Pseudomonadota</taxon>
        <taxon>Alphaproteobacteria</taxon>
        <taxon>Hyphomicrobiales</taxon>
        <taxon>Nitrobacteraceae</taxon>
        <taxon>Bradyrhizobium</taxon>
    </lineage>
</organism>
<name>A0A176Y9V1_9BRAD</name>
<gene>
    <name evidence="1" type="ORF">AYJ54_30025</name>
</gene>
<dbReference type="PANTHER" id="PTHR35271:SF1">
    <property type="entry name" value="ABC TRANSPORTER, SUBSTRATE-BINDING LIPOPROTEIN"/>
    <property type="match status" value="1"/>
</dbReference>
<dbReference type="EMBL" id="LUUB01000106">
    <property type="protein sequence ID" value="OAF01312.1"/>
    <property type="molecule type" value="Genomic_DNA"/>
</dbReference>
<dbReference type="STRING" id="1505087.AYJ54_30025"/>
<dbReference type="Pfam" id="PF04392">
    <property type="entry name" value="ABC_sub_bind"/>
    <property type="match status" value="1"/>
</dbReference>
<evidence type="ECO:0000313" key="2">
    <source>
        <dbReference type="Proteomes" id="UP000076959"/>
    </source>
</evidence>
<proteinExistence type="predicted"/>
<dbReference type="AlphaFoldDB" id="A0A176Y9V1"/>
<dbReference type="InterPro" id="IPR028082">
    <property type="entry name" value="Peripla_BP_I"/>
</dbReference>
<dbReference type="PANTHER" id="PTHR35271">
    <property type="entry name" value="ABC TRANSPORTER, SUBSTRATE-BINDING LIPOPROTEIN-RELATED"/>
    <property type="match status" value="1"/>
</dbReference>
<protein>
    <recommendedName>
        <fullName evidence="3">ABC transporter substrate-binding protein</fullName>
    </recommendedName>
</protein>
<accession>A0A176Y9V1</accession>
<dbReference type="SUPFAM" id="SSF53822">
    <property type="entry name" value="Periplasmic binding protein-like I"/>
    <property type="match status" value="1"/>
</dbReference>
<dbReference type="CDD" id="cd06325">
    <property type="entry name" value="PBP1_ABC_unchar_transporter"/>
    <property type="match status" value="1"/>
</dbReference>